<dbReference type="AlphaFoldDB" id="A0A964FI51"/>
<comment type="caution">
    <text evidence="1">The sequence shown here is derived from an EMBL/GenBank/DDBJ whole genome shotgun (WGS) entry which is preliminary data.</text>
</comment>
<reference evidence="1" key="1">
    <citation type="journal article" date="2021" name="Antonie Van Leeuwenhoek">
        <title>Draft genome and description of Waterburya agarophytonicola gen. nov. sp. nov. (Pleurocapsales, Cyanobacteria): a seaweed symbiont.</title>
        <authorList>
            <person name="Bonthond G."/>
            <person name="Shalygin S."/>
            <person name="Bayer T."/>
            <person name="Weinberger F."/>
        </authorList>
    </citation>
    <scope>NUCLEOTIDE SEQUENCE</scope>
    <source>
        <strain evidence="1">KI4</strain>
    </source>
</reference>
<dbReference type="SUPFAM" id="SSF141571">
    <property type="entry name" value="Pentapeptide repeat-like"/>
    <property type="match status" value="1"/>
</dbReference>
<sequence length="305" mass="35388">MENSLEQNELIISKNHRPLGEILIEAGLISATQLEIALQQQQNDSRRIGEILASHKWIKQKTADFFVEKWAQLLRQKQKKPLVYYFRHSGLLDEQQIAMALREQKQQEKPTRFHRLVVERGYIKQLTVDFFLANIFEIYHSNVFSFAKPYEILTRYNKGETDFRRTELSKAPLMGVSLKGIKLDGSNLREANLSSCNLSNSSLKQTNLALVNFIKAILTEVNFERANLCQANLGEAHLKDANFTQANLQKADLDRAYLFNTNFAKADLRYAKLPVEYTYKVFYDSETMFDESFDPKQAGWIKIDY</sequence>
<protein>
    <submittedName>
        <fullName evidence="1">Pentapeptide repeat-containing protein</fullName>
    </submittedName>
</protein>
<gene>
    <name evidence="1" type="ORF">I4641_22105</name>
</gene>
<accession>A0A964FI51</accession>
<dbReference type="Pfam" id="PF00805">
    <property type="entry name" value="Pentapeptide"/>
    <property type="match status" value="1"/>
</dbReference>
<evidence type="ECO:0000313" key="1">
    <source>
        <dbReference type="EMBL" id="MCC0179651.1"/>
    </source>
</evidence>
<dbReference type="EMBL" id="JADWDC010000099">
    <property type="protein sequence ID" value="MCC0179651.1"/>
    <property type="molecule type" value="Genomic_DNA"/>
</dbReference>
<dbReference type="InterPro" id="IPR051082">
    <property type="entry name" value="Pentapeptide-BTB/POZ_domain"/>
</dbReference>
<dbReference type="RefSeq" id="WP_229642750.1">
    <property type="nucleotide sequence ID" value="NZ_JADWDC010000099.1"/>
</dbReference>
<dbReference type="SUPFAM" id="SSF160246">
    <property type="entry name" value="EspE N-terminal domain-like"/>
    <property type="match status" value="2"/>
</dbReference>
<dbReference type="PANTHER" id="PTHR14136">
    <property type="entry name" value="BTB_POZ DOMAIN-CONTAINING PROTEIN KCTD9"/>
    <property type="match status" value="1"/>
</dbReference>
<dbReference type="PANTHER" id="PTHR14136:SF17">
    <property type="entry name" value="BTB_POZ DOMAIN-CONTAINING PROTEIN KCTD9"/>
    <property type="match status" value="1"/>
</dbReference>
<dbReference type="InterPro" id="IPR001646">
    <property type="entry name" value="5peptide_repeat"/>
</dbReference>
<dbReference type="InterPro" id="IPR037257">
    <property type="entry name" value="T2SS_E_N_sf"/>
</dbReference>
<dbReference type="Gene3D" id="2.160.20.80">
    <property type="entry name" value="E3 ubiquitin-protein ligase SopA"/>
    <property type="match status" value="1"/>
</dbReference>
<proteinExistence type="predicted"/>
<evidence type="ECO:0000313" key="2">
    <source>
        <dbReference type="Proteomes" id="UP000729733"/>
    </source>
</evidence>
<dbReference type="Proteomes" id="UP000729733">
    <property type="component" value="Unassembled WGS sequence"/>
</dbReference>
<keyword evidence="2" id="KW-1185">Reference proteome</keyword>
<name>A0A964FI51_9CYAN</name>
<organism evidence="1 2">
    <name type="scientific">Waterburya agarophytonicola KI4</name>
    <dbReference type="NCBI Taxonomy" id="2874699"/>
    <lineage>
        <taxon>Bacteria</taxon>
        <taxon>Bacillati</taxon>
        <taxon>Cyanobacteriota</taxon>
        <taxon>Cyanophyceae</taxon>
        <taxon>Pleurocapsales</taxon>
        <taxon>Hyellaceae</taxon>
        <taxon>Waterburya</taxon>
        <taxon>Waterburya agarophytonicola</taxon>
    </lineage>
</organism>